<dbReference type="AlphaFoldDB" id="A0A1H1M5H7"/>
<protein>
    <recommendedName>
        <fullName evidence="2">3-hydroxyisobutyryl-CoA hydrolase</fullName>
        <ecNumber evidence="2">3.1.2.4</ecNumber>
    </recommendedName>
</protein>
<name>A0A1H1M5H7_BRESA</name>
<dbReference type="InterPro" id="IPR045004">
    <property type="entry name" value="ECH_dom"/>
</dbReference>
<reference evidence="5" key="1">
    <citation type="submission" date="2016-10" db="EMBL/GenBank/DDBJ databases">
        <authorList>
            <person name="Varghese N."/>
            <person name="Submissions S."/>
        </authorList>
    </citation>
    <scope>NUCLEOTIDE SEQUENCE [LARGE SCALE GENOMIC DNA]</scope>
    <source>
        <strain evidence="5">DSM 22082</strain>
    </source>
</reference>
<dbReference type="OrthoDB" id="9790967at2"/>
<dbReference type="STRING" id="629680.SAMN04489751_0549"/>
<evidence type="ECO:0000313" key="5">
    <source>
        <dbReference type="EMBL" id="SDR81996.1"/>
    </source>
</evidence>
<gene>
    <name evidence="5" type="ORF">SAMN04489751_0549</name>
</gene>
<dbReference type="SUPFAM" id="SSF52096">
    <property type="entry name" value="ClpP/crotonase"/>
    <property type="match status" value="1"/>
</dbReference>
<dbReference type="GO" id="GO:0005829">
    <property type="term" value="C:cytosol"/>
    <property type="evidence" value="ECO:0007669"/>
    <property type="project" value="TreeGrafter"/>
</dbReference>
<organism evidence="5 6">
    <name type="scientific">Brevibacterium sandarakinum</name>
    <dbReference type="NCBI Taxonomy" id="629680"/>
    <lineage>
        <taxon>Bacteria</taxon>
        <taxon>Bacillati</taxon>
        <taxon>Actinomycetota</taxon>
        <taxon>Actinomycetes</taxon>
        <taxon>Micrococcales</taxon>
        <taxon>Brevibacteriaceae</taxon>
        <taxon>Brevibacterium</taxon>
    </lineage>
</organism>
<sequence>MTTEAAAPPSETSVITSSHNRVGRIELNKPKLINALGQDMVGAIDDALKSWRNDDSITAVLVTGRGERGLCAGGDIKAVYNDIVAGTDENARFWNREYKMNHAISEFPKPYVVIMNGITMGGGVGISSHGSHRIVTDSTKIGMPETGIGLFPDVGGTHLLANAPGELGTHLALTGQPVGAGAALAMGLADYYVLDADVPGLIAELEAGGDVEETITRHASEAPENELAEAAAWINECYAADRAEDIVAALAAHANPDANAAAKLIGTKAPTSVKVTLAAVRNAGNMSLAEVLEQDYRAAVALTRRPDLKEGIRAQVIDKDRNPQWSPATLYEVSDETVHEILTTDHEEKVFA</sequence>
<dbReference type="CDD" id="cd06558">
    <property type="entry name" value="crotonase-like"/>
    <property type="match status" value="1"/>
</dbReference>
<evidence type="ECO:0000256" key="2">
    <source>
        <dbReference type="ARBA" id="ARBA00011915"/>
    </source>
</evidence>
<dbReference type="InterPro" id="IPR029045">
    <property type="entry name" value="ClpP/crotonase-like_dom_sf"/>
</dbReference>
<proteinExistence type="predicted"/>
<evidence type="ECO:0000259" key="4">
    <source>
        <dbReference type="Pfam" id="PF16113"/>
    </source>
</evidence>
<dbReference type="EC" id="3.1.2.4" evidence="2"/>
<dbReference type="RefSeq" id="WP_092102907.1">
    <property type="nucleotide sequence ID" value="NZ_LT629739.1"/>
</dbReference>
<comment type="catalytic activity">
    <reaction evidence="1">
        <text>3-hydroxy-2-methylpropanoyl-CoA + H2O = 3-hydroxy-2-methylpropanoate + CoA + H(+)</text>
        <dbReference type="Rhea" id="RHEA:20888"/>
        <dbReference type="ChEBI" id="CHEBI:11805"/>
        <dbReference type="ChEBI" id="CHEBI:15377"/>
        <dbReference type="ChEBI" id="CHEBI:15378"/>
        <dbReference type="ChEBI" id="CHEBI:57287"/>
        <dbReference type="ChEBI" id="CHEBI:57340"/>
        <dbReference type="EC" id="3.1.2.4"/>
    </reaction>
</comment>
<accession>A0A1H1M5H7</accession>
<dbReference type="EMBL" id="LT629739">
    <property type="protein sequence ID" value="SDR81996.1"/>
    <property type="molecule type" value="Genomic_DNA"/>
</dbReference>
<keyword evidence="6" id="KW-1185">Reference proteome</keyword>
<keyword evidence="3" id="KW-0378">Hydrolase</keyword>
<dbReference type="Pfam" id="PF16113">
    <property type="entry name" value="ECH_2"/>
    <property type="match status" value="1"/>
</dbReference>
<dbReference type="GO" id="GO:0006574">
    <property type="term" value="P:L-valine catabolic process"/>
    <property type="evidence" value="ECO:0007669"/>
    <property type="project" value="TreeGrafter"/>
</dbReference>
<dbReference type="PANTHER" id="PTHR43176:SF3">
    <property type="entry name" value="3-HYDROXYISOBUTYRYL-COA HYDROLASE, MITOCHONDRIAL"/>
    <property type="match status" value="1"/>
</dbReference>
<dbReference type="InterPro" id="IPR032259">
    <property type="entry name" value="HIBYL-CoA-H"/>
</dbReference>
<dbReference type="Proteomes" id="UP000199700">
    <property type="component" value="Chromosome"/>
</dbReference>
<evidence type="ECO:0000256" key="3">
    <source>
        <dbReference type="ARBA" id="ARBA00022801"/>
    </source>
</evidence>
<evidence type="ECO:0000313" key="6">
    <source>
        <dbReference type="Proteomes" id="UP000199700"/>
    </source>
</evidence>
<evidence type="ECO:0000256" key="1">
    <source>
        <dbReference type="ARBA" id="ARBA00001709"/>
    </source>
</evidence>
<dbReference type="PANTHER" id="PTHR43176">
    <property type="entry name" value="3-HYDROXYISOBUTYRYL-COA HYDROLASE-RELATED"/>
    <property type="match status" value="1"/>
</dbReference>
<dbReference type="GO" id="GO:0003860">
    <property type="term" value="F:3-hydroxyisobutyryl-CoA hydrolase activity"/>
    <property type="evidence" value="ECO:0007669"/>
    <property type="project" value="UniProtKB-EC"/>
</dbReference>
<dbReference type="NCBIfam" id="NF004127">
    <property type="entry name" value="PRK05617.1"/>
    <property type="match status" value="1"/>
</dbReference>
<feature type="domain" description="Enoyl-CoA hydratase/isomerase" evidence="4">
    <location>
        <begin position="22"/>
        <end position="341"/>
    </location>
</feature>
<dbReference type="Gene3D" id="3.90.226.10">
    <property type="entry name" value="2-enoyl-CoA Hydratase, Chain A, domain 1"/>
    <property type="match status" value="1"/>
</dbReference>